<gene>
    <name evidence="2" type="ORF">GCM10007859_04300</name>
</gene>
<evidence type="ECO:0000256" key="1">
    <source>
        <dbReference type="SAM" id="SignalP"/>
    </source>
</evidence>
<comment type="caution">
    <text evidence="2">The sequence shown here is derived from an EMBL/GenBank/DDBJ whole genome shotgun (WGS) entry which is preliminary data.</text>
</comment>
<feature type="chain" id="PRO_5047363504" evidence="1">
    <location>
        <begin position="23"/>
        <end position="426"/>
    </location>
</feature>
<evidence type="ECO:0000313" key="2">
    <source>
        <dbReference type="EMBL" id="GLS00424.1"/>
    </source>
</evidence>
<keyword evidence="2" id="KW-0378">Hydrolase</keyword>
<keyword evidence="1" id="KW-0732">Signal</keyword>
<name>A0ABQ6BGA3_9CAUL</name>
<dbReference type="EMBL" id="BSOY01000005">
    <property type="protein sequence ID" value="GLS00424.1"/>
    <property type="molecule type" value="Genomic_DNA"/>
</dbReference>
<evidence type="ECO:0000313" key="3">
    <source>
        <dbReference type="Proteomes" id="UP001156921"/>
    </source>
</evidence>
<accession>A0ABQ6BGA3</accession>
<sequence length="426" mass="46133">MKQLAAAAFAIAGLAFGPEALADPLEPRPIECPASAGQGTRCVSGQDANGAWFVAAIPPNWNRRLIVHAHGGPRTGAPEPAEPLEDLDRFSVMVRHGYAWIGSSYRRGGYGVRMAAEDTDNSRQIFWSLYGRPERTLLHGQSWGGNVAAKASELYIGDAASGWNYDGVLITNGVVSGGTRAYGFRADLRAVYQYYCANHPAPDERAYPLWQGLPLDSRMTRAELRRRIETCTGVDRPAAGRTPAQAARLRDILAVTGVAEAQLVSHMTWATFLFQDMVLRRLDGRNPFDNRTTVYRGSADDAALNAGVQRFAADPQGVALLAHDADLTGQIVRPTLTVHALRDPTVSVDLEALYAGTVSAAGRSEWLVQTVTDESDHSRLSDASYMTVLDALETWIDRGVPPDPAGFQARCQAIWSGQGPCLFIAP</sequence>
<dbReference type="InterPro" id="IPR029058">
    <property type="entry name" value="AB_hydrolase_fold"/>
</dbReference>
<organism evidence="2 3">
    <name type="scientific">Brevundimonas denitrificans</name>
    <dbReference type="NCBI Taxonomy" id="1443434"/>
    <lineage>
        <taxon>Bacteria</taxon>
        <taxon>Pseudomonadati</taxon>
        <taxon>Pseudomonadota</taxon>
        <taxon>Alphaproteobacteria</taxon>
        <taxon>Caulobacterales</taxon>
        <taxon>Caulobacteraceae</taxon>
        <taxon>Brevundimonas</taxon>
    </lineage>
</organism>
<feature type="signal peptide" evidence="1">
    <location>
        <begin position="1"/>
        <end position="22"/>
    </location>
</feature>
<reference evidence="3" key="1">
    <citation type="journal article" date="2019" name="Int. J. Syst. Evol. Microbiol.">
        <title>The Global Catalogue of Microorganisms (GCM) 10K type strain sequencing project: providing services to taxonomists for standard genome sequencing and annotation.</title>
        <authorList>
            <consortium name="The Broad Institute Genomics Platform"/>
            <consortium name="The Broad Institute Genome Sequencing Center for Infectious Disease"/>
            <person name="Wu L."/>
            <person name="Ma J."/>
        </authorList>
    </citation>
    <scope>NUCLEOTIDE SEQUENCE [LARGE SCALE GENOMIC DNA]</scope>
    <source>
        <strain evidence="3">NBRC 110107</strain>
    </source>
</reference>
<dbReference type="Gene3D" id="3.40.50.1820">
    <property type="entry name" value="alpha/beta hydrolase"/>
    <property type="match status" value="1"/>
</dbReference>
<dbReference type="SUPFAM" id="SSF53474">
    <property type="entry name" value="alpha/beta-Hydrolases"/>
    <property type="match status" value="1"/>
</dbReference>
<proteinExistence type="predicted"/>
<dbReference type="GO" id="GO:0016787">
    <property type="term" value="F:hydrolase activity"/>
    <property type="evidence" value="ECO:0007669"/>
    <property type="project" value="UniProtKB-KW"/>
</dbReference>
<dbReference type="RefSeq" id="WP_284220639.1">
    <property type="nucleotide sequence ID" value="NZ_BSOY01000005.1"/>
</dbReference>
<protein>
    <submittedName>
        <fullName evidence="2">Alpha/beta hydrolase</fullName>
    </submittedName>
</protein>
<dbReference type="Proteomes" id="UP001156921">
    <property type="component" value="Unassembled WGS sequence"/>
</dbReference>
<keyword evidence="3" id="KW-1185">Reference proteome</keyword>